<dbReference type="PANTHER" id="PTHR43819">
    <property type="entry name" value="ARCHAEAL-TYPE GLUTAMATE SYNTHASE [NADPH]"/>
    <property type="match status" value="1"/>
</dbReference>
<dbReference type="AlphaFoldDB" id="A0A382W5V2"/>
<accession>A0A382W5V2</accession>
<gene>
    <name evidence="3" type="ORF">METZ01_LOCUS406335</name>
</gene>
<dbReference type="Pfam" id="PF01645">
    <property type="entry name" value="Glu_synthase"/>
    <property type="match status" value="1"/>
</dbReference>
<dbReference type="SUPFAM" id="SSF51395">
    <property type="entry name" value="FMN-linked oxidoreductases"/>
    <property type="match status" value="1"/>
</dbReference>
<dbReference type="GO" id="GO:0006537">
    <property type="term" value="P:glutamate biosynthetic process"/>
    <property type="evidence" value="ECO:0007669"/>
    <property type="project" value="InterPro"/>
</dbReference>
<dbReference type="CDD" id="cd02808">
    <property type="entry name" value="GltS_FMN"/>
    <property type="match status" value="1"/>
</dbReference>
<feature type="non-terminal residue" evidence="3">
    <location>
        <position position="1"/>
    </location>
</feature>
<dbReference type="EMBL" id="UINC01156840">
    <property type="protein sequence ID" value="SVD53481.1"/>
    <property type="molecule type" value="Genomic_DNA"/>
</dbReference>
<proteinExistence type="inferred from homology"/>
<dbReference type="PANTHER" id="PTHR43819:SF1">
    <property type="entry name" value="ARCHAEAL-TYPE GLUTAMATE SYNTHASE [NADPH]"/>
    <property type="match status" value="1"/>
</dbReference>
<evidence type="ECO:0000313" key="3">
    <source>
        <dbReference type="EMBL" id="SVD53481.1"/>
    </source>
</evidence>
<dbReference type="InterPro" id="IPR013785">
    <property type="entry name" value="Aldolase_TIM"/>
</dbReference>
<dbReference type="InterPro" id="IPR002932">
    <property type="entry name" value="Glu_synthdom"/>
</dbReference>
<name>A0A382W5V2_9ZZZZ</name>
<protein>
    <recommendedName>
        <fullName evidence="2">Glutamate synthase domain-containing protein</fullName>
    </recommendedName>
</protein>
<dbReference type="Gene3D" id="3.20.20.70">
    <property type="entry name" value="Aldolase class I"/>
    <property type="match status" value="1"/>
</dbReference>
<evidence type="ECO:0000256" key="1">
    <source>
        <dbReference type="ARBA" id="ARBA00009716"/>
    </source>
</evidence>
<evidence type="ECO:0000259" key="2">
    <source>
        <dbReference type="Pfam" id="PF01645"/>
    </source>
</evidence>
<comment type="similarity">
    <text evidence="1">Belongs to the glutamate synthase family.</text>
</comment>
<feature type="domain" description="Glutamate synthase" evidence="2">
    <location>
        <begin position="26"/>
        <end position="261"/>
    </location>
</feature>
<organism evidence="3">
    <name type="scientific">marine metagenome</name>
    <dbReference type="NCBI Taxonomy" id="408172"/>
    <lineage>
        <taxon>unclassified sequences</taxon>
        <taxon>metagenomes</taxon>
        <taxon>ecological metagenomes</taxon>
    </lineage>
</organism>
<reference evidence="3" key="1">
    <citation type="submission" date="2018-05" db="EMBL/GenBank/DDBJ databases">
        <authorList>
            <person name="Lanie J.A."/>
            <person name="Ng W.-L."/>
            <person name="Kazmierczak K.M."/>
            <person name="Andrzejewski T.M."/>
            <person name="Davidsen T.M."/>
            <person name="Wayne K.J."/>
            <person name="Tettelin H."/>
            <person name="Glass J.I."/>
            <person name="Rusch D."/>
            <person name="Podicherti R."/>
            <person name="Tsui H.-C.T."/>
            <person name="Winkler M.E."/>
        </authorList>
    </citation>
    <scope>NUCLEOTIDE SEQUENCE</scope>
</reference>
<sequence>YFGCRSPEGSFSDELCAEKSQGETVRMIEIKLSQGAKPGHGGILPASKNSPEIAAIRTVPPHTDIISPPSHTAFSTPLEMVAFIQKLRDLSGGKPIGFKLCVGIRSEFLAICKAMIETGIKPDFITVDGGEGGTGAAPIEYSNSVGFPLNDGLAFVVDALVGFDLKKDIRVIASGKILTGFHLLRALAMGADMSNTARGMMLALGCIQALECNRNNCPTGITTQNTQLMAGLVVSNKRQRVANYHNQTVKSVAELLTASGLDRIDQLSRTHIYRPVSALA</sequence>
<feature type="non-terminal residue" evidence="3">
    <location>
        <position position="280"/>
    </location>
</feature>
<dbReference type="GO" id="GO:0015930">
    <property type="term" value="F:glutamate synthase activity"/>
    <property type="evidence" value="ECO:0007669"/>
    <property type="project" value="InterPro"/>
</dbReference>